<dbReference type="EMBL" id="MORL01000025">
    <property type="protein sequence ID" value="OIN56312.1"/>
    <property type="molecule type" value="Genomic_DNA"/>
</dbReference>
<reference evidence="2 3" key="1">
    <citation type="submission" date="2016-10" db="EMBL/GenBank/DDBJ databases">
        <title>Arsenicibacter rosenii gen. nov., sp. nov., an efficient arsenic-methylating bacterium isolated from an arsenic-contaminated paddy soil.</title>
        <authorList>
            <person name="Huang K."/>
        </authorList>
    </citation>
    <scope>NUCLEOTIDE SEQUENCE [LARGE SCALE GENOMIC DNA]</scope>
    <source>
        <strain evidence="2 3">SM-1</strain>
    </source>
</reference>
<name>A0A1S2VC97_9BACT</name>
<protein>
    <recommendedName>
        <fullName evidence="1">Serine aminopeptidase S33 domain-containing protein</fullName>
    </recommendedName>
</protein>
<dbReference type="InterPro" id="IPR022742">
    <property type="entry name" value="Hydrolase_4"/>
</dbReference>
<evidence type="ECO:0000259" key="1">
    <source>
        <dbReference type="Pfam" id="PF12146"/>
    </source>
</evidence>
<dbReference type="SUPFAM" id="SSF53474">
    <property type="entry name" value="alpha/beta-Hydrolases"/>
    <property type="match status" value="1"/>
</dbReference>
<keyword evidence="3" id="KW-1185">Reference proteome</keyword>
<feature type="domain" description="Serine aminopeptidase S33" evidence="1">
    <location>
        <begin position="50"/>
        <end position="161"/>
    </location>
</feature>
<comment type="caution">
    <text evidence="2">The sequence shown here is derived from an EMBL/GenBank/DDBJ whole genome shotgun (WGS) entry which is preliminary data.</text>
</comment>
<evidence type="ECO:0000313" key="3">
    <source>
        <dbReference type="Proteomes" id="UP000181790"/>
    </source>
</evidence>
<accession>A0A1S2VC97</accession>
<dbReference type="AlphaFoldDB" id="A0A1S2VC97"/>
<dbReference type="Pfam" id="PF12146">
    <property type="entry name" value="Hydrolase_4"/>
    <property type="match status" value="1"/>
</dbReference>
<proteinExistence type="predicted"/>
<sequence>MITLSGLLTGCVRQKTPVTVQTQALTVTDVARKREIPVTLYNAAALPARKKQLVIISACYQCGSNVYSFLAEKLATMGYFVVGIQHDLASDPPIATEGDLYTLRMPAWESGVQNIQAVIAELHRAYGRLDTKNLILIGHSMGGDISMLYARQYPGQVAKAITLDHRRMPVPRVSKPAILTIRADEFEADKGVLPTPAEQKKTGIKIIRMTRVKHGDLSDIGSPELKEEVRNMVVRFIERGQ</sequence>
<dbReference type="InterPro" id="IPR029058">
    <property type="entry name" value="AB_hydrolase_fold"/>
</dbReference>
<organism evidence="2 3">
    <name type="scientific">Arsenicibacter rosenii</name>
    <dbReference type="NCBI Taxonomy" id="1750698"/>
    <lineage>
        <taxon>Bacteria</taxon>
        <taxon>Pseudomonadati</taxon>
        <taxon>Bacteroidota</taxon>
        <taxon>Cytophagia</taxon>
        <taxon>Cytophagales</taxon>
        <taxon>Spirosomataceae</taxon>
        <taxon>Arsenicibacter</taxon>
    </lineage>
</organism>
<evidence type="ECO:0000313" key="2">
    <source>
        <dbReference type="EMBL" id="OIN56312.1"/>
    </source>
</evidence>
<dbReference type="Gene3D" id="3.40.50.1820">
    <property type="entry name" value="alpha/beta hydrolase"/>
    <property type="match status" value="1"/>
</dbReference>
<gene>
    <name evidence="2" type="ORF">BLX24_25610</name>
</gene>
<dbReference type="Proteomes" id="UP000181790">
    <property type="component" value="Unassembled WGS sequence"/>
</dbReference>